<evidence type="ECO:0000313" key="3">
    <source>
        <dbReference type="EMBL" id="PKY00430.1"/>
    </source>
</evidence>
<dbReference type="RefSeq" id="XP_024689024.1">
    <property type="nucleotide sequence ID" value="XM_024837796.1"/>
</dbReference>
<accession>A0A2I1CS33</accession>
<gene>
    <name evidence="3" type="ORF">P168DRAFT_293356</name>
</gene>
<evidence type="ECO:0000256" key="1">
    <source>
        <dbReference type="SAM" id="MobiDB-lite"/>
    </source>
</evidence>
<keyword evidence="2" id="KW-0472">Membrane</keyword>
<name>A0A2I1CS33_ASPC2</name>
<reference evidence="3" key="1">
    <citation type="submission" date="2016-12" db="EMBL/GenBank/DDBJ databases">
        <title>The genomes of Aspergillus section Nigri reveals drivers in fungal speciation.</title>
        <authorList>
            <consortium name="DOE Joint Genome Institute"/>
            <person name="Vesth T.C."/>
            <person name="Nybo J."/>
            <person name="Theobald S."/>
            <person name="Brandl J."/>
            <person name="Frisvad J.C."/>
            <person name="Nielsen K.F."/>
            <person name="Lyhne E.K."/>
            <person name="Kogle M.E."/>
            <person name="Kuo A."/>
            <person name="Riley R."/>
            <person name="Clum A."/>
            <person name="Nolan M."/>
            <person name="Lipzen A."/>
            <person name="Salamov A."/>
            <person name="Henrissat B."/>
            <person name="Wiebenga A."/>
            <person name="De vries R.P."/>
            <person name="Grigoriev I.V."/>
            <person name="Mortensen U.H."/>
            <person name="Andersen M.R."/>
            <person name="Baker S.E."/>
        </authorList>
    </citation>
    <scope>NUCLEOTIDE SEQUENCE</scope>
    <source>
        <strain evidence="3">IBT 28561</strain>
    </source>
</reference>
<dbReference type="VEuPathDB" id="FungiDB:P168DRAFT_293356"/>
<keyword evidence="2" id="KW-0812">Transmembrane</keyword>
<dbReference type="Proteomes" id="UP000234254">
    <property type="component" value="Unassembled WGS sequence"/>
</dbReference>
<sequence>MPILGIPPPPIRHERSLICSFCFVFSIIFYCYHVICPNWGLSHQLGSGRRRQAERGALGDHPSANHDVLCILDIPGGMMSGHENSRDNRWGGRCSLPLSVSSPFQGSSQALDNVSDSDIPTNPPA</sequence>
<dbReference type="GeneID" id="36545320"/>
<evidence type="ECO:0000313" key="4">
    <source>
        <dbReference type="Proteomes" id="UP000234254"/>
    </source>
</evidence>
<proteinExistence type="predicted"/>
<dbReference type="EMBL" id="MSFM01000014">
    <property type="protein sequence ID" value="PKY00430.1"/>
    <property type="molecule type" value="Genomic_DNA"/>
</dbReference>
<protein>
    <submittedName>
        <fullName evidence="3">Uncharacterized protein</fullName>
    </submittedName>
</protein>
<dbReference type="AlphaFoldDB" id="A0A2I1CS33"/>
<feature type="transmembrane region" description="Helical" evidence="2">
    <location>
        <begin position="16"/>
        <end position="35"/>
    </location>
</feature>
<evidence type="ECO:0000256" key="2">
    <source>
        <dbReference type="SAM" id="Phobius"/>
    </source>
</evidence>
<feature type="region of interest" description="Disordered" evidence="1">
    <location>
        <begin position="104"/>
        <end position="125"/>
    </location>
</feature>
<organism evidence="3 4">
    <name type="scientific">Aspergillus campestris (strain IBT 28561)</name>
    <dbReference type="NCBI Taxonomy" id="1392248"/>
    <lineage>
        <taxon>Eukaryota</taxon>
        <taxon>Fungi</taxon>
        <taxon>Dikarya</taxon>
        <taxon>Ascomycota</taxon>
        <taxon>Pezizomycotina</taxon>
        <taxon>Eurotiomycetes</taxon>
        <taxon>Eurotiomycetidae</taxon>
        <taxon>Eurotiales</taxon>
        <taxon>Aspergillaceae</taxon>
        <taxon>Aspergillus</taxon>
        <taxon>Aspergillus subgen. Circumdati</taxon>
    </lineage>
</organism>
<comment type="caution">
    <text evidence="3">The sequence shown here is derived from an EMBL/GenBank/DDBJ whole genome shotgun (WGS) entry which is preliminary data.</text>
</comment>
<keyword evidence="4" id="KW-1185">Reference proteome</keyword>
<keyword evidence="2" id="KW-1133">Transmembrane helix</keyword>